<organism evidence="1 2">
    <name type="scientific">Pelotomaculum thermopropionicum (strain DSM 13744 / JCM 10971 / SI)</name>
    <dbReference type="NCBI Taxonomy" id="370438"/>
    <lineage>
        <taxon>Bacteria</taxon>
        <taxon>Bacillati</taxon>
        <taxon>Bacillota</taxon>
        <taxon>Clostridia</taxon>
        <taxon>Eubacteriales</taxon>
        <taxon>Desulfotomaculaceae</taxon>
        <taxon>Pelotomaculum</taxon>
    </lineage>
</organism>
<dbReference type="Pfam" id="PF09709">
    <property type="entry name" value="Cas_Csd1"/>
    <property type="match status" value="1"/>
</dbReference>
<name>A5D0R7_PELTS</name>
<evidence type="ECO:0000313" key="2">
    <source>
        <dbReference type="Proteomes" id="UP000006556"/>
    </source>
</evidence>
<dbReference type="KEGG" id="pth:PTH_1992"/>
<dbReference type="EMBL" id="AP009389">
    <property type="protein sequence ID" value="BAF60173.1"/>
    <property type="molecule type" value="Genomic_DNA"/>
</dbReference>
<dbReference type="HOGENOM" id="CLU_031037_1_0_9"/>
<dbReference type="AlphaFoldDB" id="A5D0R7"/>
<dbReference type="Proteomes" id="UP000006556">
    <property type="component" value="Chromosome"/>
</dbReference>
<proteinExistence type="predicted"/>
<dbReference type="InterPro" id="IPR010144">
    <property type="entry name" value="CRISPR-assoc_prot_Csd1-typ"/>
</dbReference>
<dbReference type="STRING" id="370438.PTH_1992"/>
<accession>A5D0R7</accession>
<dbReference type="eggNOG" id="ENOG502Z7WH">
    <property type="taxonomic scope" value="Bacteria"/>
</dbReference>
<reference evidence="2" key="1">
    <citation type="journal article" date="2008" name="Genome Res.">
        <title>The genome of Pelotomaculum thermopropionicum reveals niche-associated evolution in anaerobic microbiota.</title>
        <authorList>
            <person name="Kosaka T."/>
            <person name="Kato S."/>
            <person name="Shimoyama T."/>
            <person name="Ishii S."/>
            <person name="Abe T."/>
            <person name="Watanabe K."/>
        </authorList>
    </citation>
    <scope>NUCLEOTIDE SEQUENCE [LARGE SCALE GENOMIC DNA]</scope>
    <source>
        <strain evidence="2">DSM 13744 / JCM 10971 / SI</strain>
    </source>
</reference>
<evidence type="ECO:0008006" key="3">
    <source>
        <dbReference type="Google" id="ProtNLM"/>
    </source>
</evidence>
<sequence>MLKELVEKGNALRGKETGMPLGYGERKNIDFVVDFYPDGRVEIIDAKKADIGIPPSPASSSRTSKVVPLPFIDQASYLMGWGKKKTGEDRKASEKQQKYTELLNEMAANSHFSTPLMKEAISVLRHVRDSGALLKRFRDEKKELYADSWVALRFQKGPLKDRYLFDTDETKKFWAEKTLEQSRSAHAYNCLICGKVAEIIDKLPGEGSPKIISINASSFVSYRMKSEGAPLGICMDCADMAVKTFNSLQKKNRRWLVQDKSAGGKVNRKSFANIWAVYWLKKEATVTLAGAEVNPVDVLIGPLSFTEGLPVQTTGALVEKFLAVPWSGSGISANIDENDFYLMLISPNKARLIIRDMIHVTAAKAKSNLRRYVESLALEENDRLVTIEEIIQALQVKDGAVAKELVRAAYLGERLPPGVLQRAVNRIQRSALWRYSSPERPSGVKVYDYEKGRKNWAVLCAFLKLYLMLRKGGAVPVEKQRERLGHLLGELFAVLEEAQRRSSGKTTSTLTTRYFSAAMTTPTAVIPALVATAVKAYLPKIRRDSSGYTELETELERIMEEVDNSGGMPSILSMEQQAGFVLGFYSKRVTFERHKKERMEKKQQEEVKKNG</sequence>
<evidence type="ECO:0000313" key="1">
    <source>
        <dbReference type="EMBL" id="BAF60173.1"/>
    </source>
</evidence>
<gene>
    <name evidence="1" type="ordered locus">PTH_1992</name>
</gene>
<keyword evidence="2" id="KW-1185">Reference proteome</keyword>
<protein>
    <recommendedName>
        <fullName evidence="3">Type I-C CRISPR-associated protein Cas8c/Csd1</fullName>
    </recommendedName>
</protein>